<evidence type="ECO:0000313" key="2">
    <source>
        <dbReference type="EMBL" id="OLP80691.1"/>
    </source>
</evidence>
<evidence type="ECO:0000256" key="1">
    <source>
        <dbReference type="SAM" id="MobiDB-lite"/>
    </source>
</evidence>
<evidence type="ECO:0000313" key="3">
    <source>
        <dbReference type="Proteomes" id="UP000186817"/>
    </source>
</evidence>
<proteinExistence type="predicted"/>
<organism evidence="2 3">
    <name type="scientific">Symbiodinium microadriaticum</name>
    <name type="common">Dinoflagellate</name>
    <name type="synonym">Zooxanthella microadriatica</name>
    <dbReference type="NCBI Taxonomy" id="2951"/>
    <lineage>
        <taxon>Eukaryota</taxon>
        <taxon>Sar</taxon>
        <taxon>Alveolata</taxon>
        <taxon>Dinophyceae</taxon>
        <taxon>Suessiales</taxon>
        <taxon>Symbiodiniaceae</taxon>
        <taxon>Symbiodinium</taxon>
    </lineage>
</organism>
<dbReference type="Proteomes" id="UP000186817">
    <property type="component" value="Unassembled WGS sequence"/>
</dbReference>
<reference evidence="2 3" key="1">
    <citation type="submission" date="2016-02" db="EMBL/GenBank/DDBJ databases">
        <title>Genome analysis of coral dinoflagellate symbionts highlights evolutionary adaptations to a symbiotic lifestyle.</title>
        <authorList>
            <person name="Aranda M."/>
            <person name="Li Y."/>
            <person name="Liew Y.J."/>
            <person name="Baumgarten S."/>
            <person name="Simakov O."/>
            <person name="Wilson M."/>
            <person name="Piel J."/>
            <person name="Ashoor H."/>
            <person name="Bougouffa S."/>
            <person name="Bajic V.B."/>
            <person name="Ryu T."/>
            <person name="Ravasi T."/>
            <person name="Bayer T."/>
            <person name="Micklem G."/>
            <person name="Kim H."/>
            <person name="Bhak J."/>
            <person name="Lajeunesse T.C."/>
            <person name="Voolstra C.R."/>
        </authorList>
    </citation>
    <scope>NUCLEOTIDE SEQUENCE [LARGE SCALE GENOMIC DNA]</scope>
    <source>
        <strain evidence="2 3">CCMP2467</strain>
    </source>
</reference>
<dbReference type="AlphaFoldDB" id="A0A1Q9CCQ1"/>
<protein>
    <submittedName>
        <fullName evidence="2">Uncharacterized protein</fullName>
    </submittedName>
</protein>
<sequence>MQGRLPPALMNQRSQPCYAIRGQPEISGRAQALARENLHRRVRLGAREGVAADFTVSGYVADGQPPDRVAEQETVQQVEQQDPVDPEDLMQAARPACARIDGSIATMPGAHIETGFGTTVGEAAEAQSGRDEVSEDDEETVLRKVAVLGSGTAAEVQDVNLVEGGPATEQHTAAVGEDASDEQPSSSVLDAEVHQPFTDVPASKTAECNVEVQGKCALPDAIDVIPPVESDHASEHAEQAGAPLDKGKTDDLNFALSPEADIGQSKILAGDESAMPRFSPVTLCEQQGGDARGCLGAGAEPCDKGIVEPEAEPTLAVPMLTRQCEPDEWAQWAHQREAAAGPPEFLPHLRRLAGRVFLHYAGGDCTAPGGVGLSGTRFRSFLRDCSILSSGDGVPDTARTPSSTPVESQRLDRRTPPGLFMRRSSSATSLRTVSWKGSKTFLHSNSFTPGFGDSAEAAATEHGKLPLSLCPSPVMTRATADLLYVQASGQREVHMTKDGWFRALASAAQQCMAAGVDEDAPLHPCTSAETLNWFCEWALVPLAEALGISEQDVLFGAEILRQPEVSALLRSGQRGLDIVFARYALAGPAPREPYRKGYWNAQSMQCFAAESDMSAELSHQCLQRIFTGCVQYQTSILRGTKEGKMSASCFRLALVVIAQRVHSAPSLTPLMRASAVGHQTSESQQDRSFERSHLKLFDGQARSRSRHGRRWLTVQIQLRA</sequence>
<dbReference type="OrthoDB" id="412893at2759"/>
<comment type="caution">
    <text evidence="2">The sequence shown here is derived from an EMBL/GenBank/DDBJ whole genome shotgun (WGS) entry which is preliminary data.</text>
</comment>
<dbReference type="EMBL" id="LSRX01001356">
    <property type="protein sequence ID" value="OLP80691.1"/>
    <property type="molecule type" value="Genomic_DNA"/>
</dbReference>
<keyword evidence="3" id="KW-1185">Reference proteome</keyword>
<gene>
    <name evidence="2" type="ORF">AK812_SmicGene38862</name>
</gene>
<feature type="region of interest" description="Disordered" evidence="1">
    <location>
        <begin position="392"/>
        <end position="418"/>
    </location>
</feature>
<accession>A0A1Q9CCQ1</accession>
<feature type="region of interest" description="Disordered" evidence="1">
    <location>
        <begin position="230"/>
        <end position="250"/>
    </location>
</feature>
<name>A0A1Q9CCQ1_SYMMI</name>